<comment type="caution">
    <text evidence="3">The sequence shown here is derived from an EMBL/GenBank/DDBJ whole genome shotgun (WGS) entry which is preliminary data.</text>
</comment>
<feature type="transmembrane region" description="Helical" evidence="1">
    <location>
        <begin position="258"/>
        <end position="276"/>
    </location>
</feature>
<name>A0ABP6MJF2_9ACTN</name>
<proteinExistence type="predicted"/>
<feature type="domain" description="DUF418" evidence="2">
    <location>
        <begin position="191"/>
        <end position="321"/>
    </location>
</feature>
<feature type="transmembrane region" description="Helical" evidence="1">
    <location>
        <begin position="185"/>
        <end position="205"/>
    </location>
</feature>
<evidence type="ECO:0000313" key="3">
    <source>
        <dbReference type="EMBL" id="GAA3114357.1"/>
    </source>
</evidence>
<dbReference type="EMBL" id="BAAAUT010000001">
    <property type="protein sequence ID" value="GAA3114357.1"/>
    <property type="molecule type" value="Genomic_DNA"/>
</dbReference>
<protein>
    <submittedName>
        <fullName evidence="3">DUF418 domain-containing protein</fullName>
    </submittedName>
</protein>
<dbReference type="Pfam" id="PF04235">
    <property type="entry name" value="DUF418"/>
    <property type="match status" value="1"/>
</dbReference>
<dbReference type="PANTHER" id="PTHR30590:SF3">
    <property type="entry name" value="HYPOTHETICAL MEMBRANE SPANNING PROTEIN"/>
    <property type="match status" value="1"/>
</dbReference>
<keyword evidence="4" id="KW-1185">Reference proteome</keyword>
<organism evidence="3 4">
    <name type="scientific">Planomonospora alba</name>
    <dbReference type="NCBI Taxonomy" id="161354"/>
    <lineage>
        <taxon>Bacteria</taxon>
        <taxon>Bacillati</taxon>
        <taxon>Actinomycetota</taxon>
        <taxon>Actinomycetes</taxon>
        <taxon>Streptosporangiales</taxon>
        <taxon>Streptosporangiaceae</taxon>
        <taxon>Planomonospora</taxon>
    </lineage>
</organism>
<gene>
    <name evidence="3" type="ORF">GCM10010466_01830</name>
</gene>
<keyword evidence="1" id="KW-0812">Transmembrane</keyword>
<evidence type="ECO:0000256" key="1">
    <source>
        <dbReference type="SAM" id="Phobius"/>
    </source>
</evidence>
<keyword evidence="1" id="KW-0472">Membrane</keyword>
<dbReference type="PANTHER" id="PTHR30590">
    <property type="entry name" value="INNER MEMBRANE PROTEIN"/>
    <property type="match status" value="1"/>
</dbReference>
<sequence length="333" mass="36334">MTAFRDILLRRAEGRRISAPRRLHELDALRGFALCGIMVVNTWQHTCDRLAHPARNTVDWTIDSLFQAKFFPIFSLLFGMSLVLFLRSAENRAEHPRLVLLRRLAVLACFGAAHRVVNPDEVLLPYAGFGAMVLLPASFLPDLLVLAAGVGATVWGVGHGGGGALVSGLFLLGMAAMEFPLSERLLAPAFLVSTVLAGVLVYLWIASSTGSALFFRGAYTASGLACSAAYGTGLLLLLRTRLREALMRVLTPLGRMALTNYLLSTAAILGTLPLLVADPTRLSVPALAVAVLAAQVVFSRWWLARYRYGPVEWLWRCLTWLERVPNRRAAVPA</sequence>
<dbReference type="RefSeq" id="WP_344854761.1">
    <property type="nucleotide sequence ID" value="NZ_BAAAUT010000001.1"/>
</dbReference>
<dbReference type="Proteomes" id="UP001500320">
    <property type="component" value="Unassembled WGS sequence"/>
</dbReference>
<keyword evidence="1" id="KW-1133">Transmembrane helix</keyword>
<evidence type="ECO:0000259" key="2">
    <source>
        <dbReference type="Pfam" id="PF04235"/>
    </source>
</evidence>
<evidence type="ECO:0000313" key="4">
    <source>
        <dbReference type="Proteomes" id="UP001500320"/>
    </source>
</evidence>
<feature type="transmembrane region" description="Helical" evidence="1">
    <location>
        <begin position="217"/>
        <end position="238"/>
    </location>
</feature>
<dbReference type="InterPro" id="IPR052529">
    <property type="entry name" value="Bact_Transport_Assoc"/>
</dbReference>
<accession>A0ABP6MJF2</accession>
<feature type="transmembrane region" description="Helical" evidence="1">
    <location>
        <begin position="282"/>
        <end position="303"/>
    </location>
</feature>
<reference evidence="4" key="1">
    <citation type="journal article" date="2019" name="Int. J. Syst. Evol. Microbiol.">
        <title>The Global Catalogue of Microorganisms (GCM) 10K type strain sequencing project: providing services to taxonomists for standard genome sequencing and annotation.</title>
        <authorList>
            <consortium name="The Broad Institute Genomics Platform"/>
            <consortium name="The Broad Institute Genome Sequencing Center for Infectious Disease"/>
            <person name="Wu L."/>
            <person name="Ma J."/>
        </authorList>
    </citation>
    <scope>NUCLEOTIDE SEQUENCE [LARGE SCALE GENOMIC DNA]</scope>
    <source>
        <strain evidence="4">JCM 9373</strain>
    </source>
</reference>
<dbReference type="InterPro" id="IPR007349">
    <property type="entry name" value="DUF418"/>
</dbReference>
<feature type="transmembrane region" description="Helical" evidence="1">
    <location>
        <begin position="66"/>
        <end position="86"/>
    </location>
</feature>
<feature type="transmembrane region" description="Helical" evidence="1">
    <location>
        <begin position="143"/>
        <end position="173"/>
    </location>
</feature>